<name>A0A518DU09_9BACT</name>
<evidence type="ECO:0000259" key="7">
    <source>
        <dbReference type="Pfam" id="PF03710"/>
    </source>
</evidence>
<dbReference type="GO" id="GO:0005829">
    <property type="term" value="C:cytosol"/>
    <property type="evidence" value="ECO:0007669"/>
    <property type="project" value="TreeGrafter"/>
</dbReference>
<evidence type="ECO:0000259" key="8">
    <source>
        <dbReference type="Pfam" id="PF08335"/>
    </source>
</evidence>
<sequence length="1034" mass="116231">MNLDQLVDCLDNPLDAKPWLAQLNVRDAQRGHANLMSIAESGVPLELMVVLAQQLEEHLPSVSDPDRALNSFERFFSASRSPLGLASLLERDPDALPILLQIFSASAYLTDIMVRDPESYDLLRITEGQPISREVLVNELCTEVDALSDEALVMADLRRYKQRETLRIAYGDLIRGQHISTVTRQISFLADAICEAALRFARKALELKRGVPRRADGQPARFVVLALGKLGGQELNYSSDIDLVLVYDEDGQTEGPKAVENREFFDRLAKNFVKLLTTSTDLGVTYRVDLRLRPDGGQGPIVISRDSALRYYDNYGRTWERQAFMKARPIAGDIDLGEELLRQLEPWIYRRYLSRADITGVKAVKRRIEQRASREGDDHRNIKTGHGGIRDIEFVIQFLQLLNGADLPDTRTGNTLAAIVALEACGCLTHQERLILEENYAFLRKVEHRLQMMFDLQTHDLPDDPEEMRKLAIRIGYKQGPHRSPLEAFQADLESKTTLNRQILDHLLHDAFSDEQPAAPEVDLILDPDPSQADIAQVLGRYGFQNVTSAYQNLMALATEKIPFLSTRRCRMFLAAIAPHLLEAIAKTPDPDSTLTNLSNVSDSLGGKGVLWELFSFNPPTLMLYVRLCAAAPYLAGILTSSPGMIDELMDSLVMDKLPGYDWLDRTLSELCRGAEDLEPILHSFKNAEHLRVGVRDILGKEDIRDTHRALSDLAEVCLKQIAQSEYNKLVEKHGHPTIGAGERAGERCEMILLALGKLGGREPNYHSDLDVVFLYEAEGKTEHRRPDRSTTNQHFFSQLAQRIIKVVSQLGPFGRLYEIDARLRPTGKSGALALSLPEFQRYFDSGTGALWERQALCKARTLYGSAASQQRVLEVVREILTARPWQKEYAGEIYQMRQRLEETASHWNIKRGAGGTIDIEFAVQMLQLRHAAETPGVVLPGTLSAIAALSEAGYLDPLDGAALAEAYRFLRNLEAHLRLMNTTARHDLPESPADQKKLAFLLGYPSPEQLLAAVDRHKTETRRRFERIFALQR</sequence>
<dbReference type="PANTHER" id="PTHR30621">
    <property type="entry name" value="GLUTAMINE SYNTHETASE ADENYLYLTRANSFERASE"/>
    <property type="match status" value="1"/>
</dbReference>
<dbReference type="Gene3D" id="1.20.120.330">
    <property type="entry name" value="Nucleotidyltransferases domain 2"/>
    <property type="match status" value="2"/>
</dbReference>
<dbReference type="Gene3D" id="1.20.120.1510">
    <property type="match status" value="1"/>
</dbReference>
<organism evidence="9 10">
    <name type="scientific">Lignipirellula cremea</name>
    <dbReference type="NCBI Taxonomy" id="2528010"/>
    <lineage>
        <taxon>Bacteria</taxon>
        <taxon>Pseudomonadati</taxon>
        <taxon>Planctomycetota</taxon>
        <taxon>Planctomycetia</taxon>
        <taxon>Pirellulales</taxon>
        <taxon>Pirellulaceae</taxon>
        <taxon>Lignipirellula</taxon>
    </lineage>
</organism>
<keyword evidence="1 9" id="KW-0808">Transferase</keyword>
<gene>
    <name evidence="9" type="primary">glnE</name>
    <name evidence="9" type="ORF">Pla8534_31240</name>
</gene>
<dbReference type="GO" id="GO:0000820">
    <property type="term" value="P:regulation of glutamine family amino acid metabolic process"/>
    <property type="evidence" value="ECO:0007669"/>
    <property type="project" value="TreeGrafter"/>
</dbReference>
<dbReference type="GO" id="GO:0016874">
    <property type="term" value="F:ligase activity"/>
    <property type="evidence" value="ECO:0007669"/>
    <property type="project" value="UniProtKB-KW"/>
</dbReference>
<dbReference type="KEGG" id="lcre:Pla8534_31240"/>
<feature type="domain" description="PII-uridylyltransferase/Glutamine-synthetase adenylyltransferase" evidence="8">
    <location>
        <begin position="363"/>
        <end position="503"/>
    </location>
</feature>
<keyword evidence="9" id="KW-0436">Ligase</keyword>
<protein>
    <submittedName>
        <fullName evidence="9">Glutamate-ammonia-ligase adenylyltransferase</fullName>
        <ecNumber evidence="9">2.7.7.42</ecNumber>
    </submittedName>
</protein>
<evidence type="ECO:0000256" key="6">
    <source>
        <dbReference type="ARBA" id="ARBA00023268"/>
    </source>
</evidence>
<dbReference type="SUPFAM" id="SSF81593">
    <property type="entry name" value="Nucleotidyltransferase substrate binding subunit/domain"/>
    <property type="match status" value="2"/>
</dbReference>
<evidence type="ECO:0000313" key="9">
    <source>
        <dbReference type="EMBL" id="QDU95309.1"/>
    </source>
</evidence>
<dbReference type="OrthoDB" id="9759366at2"/>
<accession>A0A518DU09</accession>
<evidence type="ECO:0000256" key="5">
    <source>
        <dbReference type="ARBA" id="ARBA00022842"/>
    </source>
</evidence>
<dbReference type="EC" id="2.7.7.42" evidence="9"/>
<feature type="domain" description="PII-uridylyltransferase/Glutamine-synthetase adenylyltransferase" evidence="8">
    <location>
        <begin position="903"/>
        <end position="1030"/>
    </location>
</feature>
<dbReference type="RefSeq" id="WP_145054065.1">
    <property type="nucleotide sequence ID" value="NZ_CP036433.1"/>
</dbReference>
<dbReference type="Pfam" id="PF08335">
    <property type="entry name" value="GlnD_UR_UTase"/>
    <property type="match status" value="2"/>
</dbReference>
<dbReference type="GO" id="GO:0008882">
    <property type="term" value="F:[glutamate-ammonia-ligase] adenylyltransferase activity"/>
    <property type="evidence" value="ECO:0007669"/>
    <property type="project" value="UniProtKB-EC"/>
</dbReference>
<evidence type="ECO:0000313" key="10">
    <source>
        <dbReference type="Proteomes" id="UP000317648"/>
    </source>
</evidence>
<keyword evidence="10" id="KW-1185">Reference proteome</keyword>
<keyword evidence="5" id="KW-0460">Magnesium</keyword>
<keyword evidence="4" id="KW-0067">ATP-binding</keyword>
<dbReference type="InterPro" id="IPR043519">
    <property type="entry name" value="NT_sf"/>
</dbReference>
<evidence type="ECO:0000256" key="4">
    <source>
        <dbReference type="ARBA" id="ARBA00022840"/>
    </source>
</evidence>
<feature type="domain" description="Glutamate-ammonia ligase adenylyltransferase repeated" evidence="7">
    <location>
        <begin position="99"/>
        <end position="342"/>
    </location>
</feature>
<keyword evidence="3" id="KW-0547">Nucleotide-binding</keyword>
<dbReference type="SUPFAM" id="SSF81301">
    <property type="entry name" value="Nucleotidyltransferase"/>
    <property type="match status" value="2"/>
</dbReference>
<dbReference type="InterPro" id="IPR013546">
    <property type="entry name" value="PII_UdlTrfase/GS_AdlTrfase"/>
</dbReference>
<keyword evidence="6" id="KW-0511">Multifunctional enzyme</keyword>
<dbReference type="NCBIfam" id="NF008292">
    <property type="entry name" value="PRK11072.1"/>
    <property type="match status" value="1"/>
</dbReference>
<proteinExistence type="predicted"/>
<reference evidence="9 10" key="1">
    <citation type="submission" date="2019-02" db="EMBL/GenBank/DDBJ databases">
        <title>Deep-cultivation of Planctomycetes and their phenomic and genomic characterization uncovers novel biology.</title>
        <authorList>
            <person name="Wiegand S."/>
            <person name="Jogler M."/>
            <person name="Boedeker C."/>
            <person name="Pinto D."/>
            <person name="Vollmers J."/>
            <person name="Rivas-Marin E."/>
            <person name="Kohn T."/>
            <person name="Peeters S.H."/>
            <person name="Heuer A."/>
            <person name="Rast P."/>
            <person name="Oberbeckmann S."/>
            <person name="Bunk B."/>
            <person name="Jeske O."/>
            <person name="Meyerdierks A."/>
            <person name="Storesund J.E."/>
            <person name="Kallscheuer N."/>
            <person name="Luecker S."/>
            <person name="Lage O.M."/>
            <person name="Pohl T."/>
            <person name="Merkel B.J."/>
            <person name="Hornburger P."/>
            <person name="Mueller R.-W."/>
            <person name="Bruemmer F."/>
            <person name="Labrenz M."/>
            <person name="Spormann A.M."/>
            <person name="Op den Camp H."/>
            <person name="Overmann J."/>
            <person name="Amann R."/>
            <person name="Jetten M.S.M."/>
            <person name="Mascher T."/>
            <person name="Medema M.H."/>
            <person name="Devos D.P."/>
            <person name="Kaster A.-K."/>
            <person name="Ovreas L."/>
            <person name="Rohde M."/>
            <person name="Galperin M.Y."/>
            <person name="Jogler C."/>
        </authorList>
    </citation>
    <scope>NUCLEOTIDE SEQUENCE [LARGE SCALE GENOMIC DNA]</scope>
    <source>
        <strain evidence="9 10">Pla85_3_4</strain>
    </source>
</reference>
<dbReference type="InterPro" id="IPR023057">
    <property type="entry name" value="GlnE"/>
</dbReference>
<dbReference type="Pfam" id="PF03710">
    <property type="entry name" value="GlnE"/>
    <property type="match status" value="2"/>
</dbReference>
<evidence type="ECO:0000256" key="1">
    <source>
        <dbReference type="ARBA" id="ARBA00022679"/>
    </source>
</evidence>
<dbReference type="Proteomes" id="UP000317648">
    <property type="component" value="Chromosome"/>
</dbReference>
<feature type="domain" description="Glutamate-ammonia ligase adenylyltransferase repeated" evidence="7">
    <location>
        <begin position="626"/>
        <end position="875"/>
    </location>
</feature>
<evidence type="ECO:0000256" key="2">
    <source>
        <dbReference type="ARBA" id="ARBA00022695"/>
    </source>
</evidence>
<evidence type="ECO:0000256" key="3">
    <source>
        <dbReference type="ARBA" id="ARBA00022741"/>
    </source>
</evidence>
<dbReference type="Gene3D" id="3.30.460.10">
    <property type="entry name" value="Beta Polymerase, domain 2"/>
    <property type="match status" value="2"/>
</dbReference>
<dbReference type="GO" id="GO:0005524">
    <property type="term" value="F:ATP binding"/>
    <property type="evidence" value="ECO:0007669"/>
    <property type="project" value="UniProtKB-KW"/>
</dbReference>
<dbReference type="AlphaFoldDB" id="A0A518DU09"/>
<keyword evidence="2 9" id="KW-0548">Nucleotidyltransferase</keyword>
<dbReference type="CDD" id="cd05401">
    <property type="entry name" value="NT_GlnE_GlnD_like"/>
    <property type="match status" value="2"/>
</dbReference>
<dbReference type="InterPro" id="IPR005190">
    <property type="entry name" value="GlnE_rpt_dom"/>
</dbReference>
<dbReference type="PANTHER" id="PTHR30621:SF0">
    <property type="entry name" value="BIFUNCTIONAL GLUTAMINE SYNTHETASE ADENYLYLTRANSFERASE_ADENYLYL-REMOVING ENZYME"/>
    <property type="match status" value="1"/>
</dbReference>
<dbReference type="EMBL" id="CP036433">
    <property type="protein sequence ID" value="QDU95309.1"/>
    <property type="molecule type" value="Genomic_DNA"/>
</dbReference>